<evidence type="ECO:0000256" key="5">
    <source>
        <dbReference type="ARBA" id="ARBA00022989"/>
    </source>
</evidence>
<evidence type="ECO:0000313" key="10">
    <source>
        <dbReference type="Proteomes" id="UP000659904"/>
    </source>
</evidence>
<dbReference type="PANTHER" id="PTHR30193:SF41">
    <property type="entry name" value="DIACETYLCHITOBIOSE UPTAKE SYSTEM PERMEASE PROTEIN NGCF"/>
    <property type="match status" value="1"/>
</dbReference>
<feature type="transmembrane region" description="Helical" evidence="7">
    <location>
        <begin position="270"/>
        <end position="292"/>
    </location>
</feature>
<dbReference type="AlphaFoldDB" id="A0A8J3KD63"/>
<evidence type="ECO:0000259" key="8">
    <source>
        <dbReference type="PROSITE" id="PS50928"/>
    </source>
</evidence>
<dbReference type="PANTHER" id="PTHR30193">
    <property type="entry name" value="ABC TRANSPORTER PERMEASE PROTEIN"/>
    <property type="match status" value="1"/>
</dbReference>
<sequence length="303" mass="33441">MRHGKYPLLLAFLLPPLALYGYFVVSPYAQSFLIAMTDWQGLSPAYEFVGFDNFKRMLGDEYVWNALLNNLWLLVLLPLLTIALGLFLATMLNVGGRGGRSTVTGVRGSGLYKVIYFAPQMLSVSIVGVLWAEVYNPRSGLLNSALRALGLDGLAKVWLGDPAYAFWAVLAVMVWANVGFYVVLFGAAMQSVPRDIYEAAALDGASRLTTLVRITVPLLWDTIQVAWVYLAILALDGFALIHVMTRGGPNFSTDVVGLRLYTEAFGDYKWGYASAIGVVMFFVTLSVTVLSLRLTRRERIELS</sequence>
<evidence type="ECO:0000256" key="4">
    <source>
        <dbReference type="ARBA" id="ARBA00022692"/>
    </source>
</evidence>
<evidence type="ECO:0000313" key="9">
    <source>
        <dbReference type="EMBL" id="GIF95025.1"/>
    </source>
</evidence>
<keyword evidence="10" id="KW-1185">Reference proteome</keyword>
<dbReference type="CDD" id="cd06261">
    <property type="entry name" value="TM_PBP2"/>
    <property type="match status" value="1"/>
</dbReference>
<dbReference type="Pfam" id="PF00528">
    <property type="entry name" value="BPD_transp_1"/>
    <property type="match status" value="1"/>
</dbReference>
<keyword evidence="2 7" id="KW-0813">Transport</keyword>
<comment type="caution">
    <text evidence="9">The sequence shown here is derived from an EMBL/GenBank/DDBJ whole genome shotgun (WGS) entry which is preliminary data.</text>
</comment>
<dbReference type="InterPro" id="IPR000515">
    <property type="entry name" value="MetI-like"/>
</dbReference>
<evidence type="ECO:0000256" key="6">
    <source>
        <dbReference type="ARBA" id="ARBA00023136"/>
    </source>
</evidence>
<keyword evidence="5 7" id="KW-1133">Transmembrane helix</keyword>
<proteinExistence type="inferred from homology"/>
<evidence type="ECO:0000256" key="7">
    <source>
        <dbReference type="RuleBase" id="RU363032"/>
    </source>
</evidence>
<gene>
    <name evidence="9" type="ORF">Cci01nite_01190</name>
</gene>
<accession>A0A8J3KD63</accession>
<feature type="transmembrane region" description="Helical" evidence="7">
    <location>
        <begin position="114"/>
        <end position="132"/>
    </location>
</feature>
<keyword evidence="4 7" id="KW-0812">Transmembrane</keyword>
<dbReference type="EMBL" id="BONH01000001">
    <property type="protein sequence ID" value="GIF95025.1"/>
    <property type="molecule type" value="Genomic_DNA"/>
</dbReference>
<dbReference type="SUPFAM" id="SSF161098">
    <property type="entry name" value="MetI-like"/>
    <property type="match status" value="1"/>
</dbReference>
<protein>
    <submittedName>
        <fullName evidence="9">Sugar ABC transporter permease</fullName>
    </submittedName>
</protein>
<dbReference type="InterPro" id="IPR051393">
    <property type="entry name" value="ABC_transporter_permease"/>
</dbReference>
<dbReference type="InterPro" id="IPR035906">
    <property type="entry name" value="MetI-like_sf"/>
</dbReference>
<feature type="domain" description="ABC transmembrane type-1" evidence="8">
    <location>
        <begin position="67"/>
        <end position="291"/>
    </location>
</feature>
<comment type="similarity">
    <text evidence="7">Belongs to the binding-protein-dependent transport system permease family.</text>
</comment>
<dbReference type="Gene3D" id="1.10.3720.10">
    <property type="entry name" value="MetI-like"/>
    <property type="match status" value="1"/>
</dbReference>
<evidence type="ECO:0000256" key="2">
    <source>
        <dbReference type="ARBA" id="ARBA00022448"/>
    </source>
</evidence>
<comment type="subcellular location">
    <subcellularLocation>
        <location evidence="1 7">Cell membrane</location>
        <topology evidence="1 7">Multi-pass membrane protein</topology>
    </subcellularLocation>
</comment>
<dbReference type="Proteomes" id="UP000659904">
    <property type="component" value="Unassembled WGS sequence"/>
</dbReference>
<feature type="transmembrane region" description="Helical" evidence="7">
    <location>
        <begin position="226"/>
        <end position="245"/>
    </location>
</feature>
<organism evidence="9 10">
    <name type="scientific">Catellatospora citrea</name>
    <dbReference type="NCBI Taxonomy" id="53366"/>
    <lineage>
        <taxon>Bacteria</taxon>
        <taxon>Bacillati</taxon>
        <taxon>Actinomycetota</taxon>
        <taxon>Actinomycetes</taxon>
        <taxon>Micromonosporales</taxon>
        <taxon>Micromonosporaceae</taxon>
        <taxon>Catellatospora</taxon>
    </lineage>
</organism>
<feature type="transmembrane region" description="Helical" evidence="7">
    <location>
        <begin position="71"/>
        <end position="94"/>
    </location>
</feature>
<dbReference type="PROSITE" id="PS50928">
    <property type="entry name" value="ABC_TM1"/>
    <property type="match status" value="1"/>
</dbReference>
<dbReference type="GO" id="GO:0055085">
    <property type="term" value="P:transmembrane transport"/>
    <property type="evidence" value="ECO:0007669"/>
    <property type="project" value="InterPro"/>
</dbReference>
<dbReference type="GO" id="GO:0005886">
    <property type="term" value="C:plasma membrane"/>
    <property type="evidence" value="ECO:0007669"/>
    <property type="project" value="UniProtKB-SubCell"/>
</dbReference>
<reference evidence="9 10" key="1">
    <citation type="submission" date="2021-01" db="EMBL/GenBank/DDBJ databases">
        <title>Whole genome shotgun sequence of Catellatospora citrea NBRC 14495.</title>
        <authorList>
            <person name="Komaki H."/>
            <person name="Tamura T."/>
        </authorList>
    </citation>
    <scope>NUCLEOTIDE SEQUENCE [LARGE SCALE GENOMIC DNA]</scope>
    <source>
        <strain evidence="9 10">NBRC 14495</strain>
    </source>
</reference>
<keyword evidence="6 7" id="KW-0472">Membrane</keyword>
<dbReference type="RefSeq" id="WP_120315920.1">
    <property type="nucleotide sequence ID" value="NZ_BONH01000001.1"/>
</dbReference>
<keyword evidence="3" id="KW-1003">Cell membrane</keyword>
<evidence type="ECO:0000256" key="1">
    <source>
        <dbReference type="ARBA" id="ARBA00004651"/>
    </source>
</evidence>
<name>A0A8J3KD63_9ACTN</name>
<feature type="transmembrane region" description="Helical" evidence="7">
    <location>
        <begin position="164"/>
        <end position="184"/>
    </location>
</feature>
<evidence type="ECO:0000256" key="3">
    <source>
        <dbReference type="ARBA" id="ARBA00022475"/>
    </source>
</evidence>